<accession>A9V088</accession>
<evidence type="ECO:0000313" key="4">
    <source>
        <dbReference type="Proteomes" id="UP000001357"/>
    </source>
</evidence>
<keyword evidence="1" id="KW-0175">Coiled coil</keyword>
<dbReference type="SUPFAM" id="SSF52833">
    <property type="entry name" value="Thioredoxin-like"/>
    <property type="match status" value="1"/>
</dbReference>
<dbReference type="RefSeq" id="XP_001746220.1">
    <property type="nucleotide sequence ID" value="XM_001746168.1"/>
</dbReference>
<keyword evidence="4" id="KW-1185">Reference proteome</keyword>
<name>A9V088_MONBE</name>
<feature type="coiled-coil region" evidence="1">
    <location>
        <begin position="354"/>
        <end position="381"/>
    </location>
</feature>
<dbReference type="Gene3D" id="3.40.30.10">
    <property type="entry name" value="Glutaredoxin"/>
    <property type="match status" value="1"/>
</dbReference>
<evidence type="ECO:0000313" key="3">
    <source>
        <dbReference type="EMBL" id="EDQ89115.1"/>
    </source>
</evidence>
<protein>
    <recommendedName>
        <fullName evidence="2">Thioredoxin domain-containing protein</fullName>
    </recommendedName>
</protein>
<dbReference type="Proteomes" id="UP000001357">
    <property type="component" value="Unassembled WGS sequence"/>
</dbReference>
<sequence>MADSGAPTVATRSSMMTRIRERYLQPYHVGNLFLSLIYIVLRLTPLSMTVFELEGGHLDANEMQTLSILGVVLAIKSRRAGSTDAMIDTSFLFFKVTTAYLFFQQSVVHFVLYGAACTIMYILFPSPTLGQQHAVTVVNPGRLENILQERAPKVANTYVLLMLSASWSPPCNLLAREYAELADSYVPRSSTSYSRDHLRFLKLDVGRFPVVATQYNVNTDAMSKQLPTLILFKNGKEIRRRPRLVNGRVYSCRFASDMIERDFELSGISRGDFANDDIAPFPAPHHKTEQNMTRDESLSLSLSLSLDLSLSKLSLKTLSKPSLSLSLSQNSPHHLLIIAYTLSEEALIQIELQVRLHKLDLADKREREEKAEQKAATEKRRAVCSEKIDILEKRFCGLTAENTLALREKMMSFNDNEFEHYVVQWIKEDISPEKMKSFPIEGLFLAIVLQENSISSRLTIVLQEHFGLNFVHQYAIGAKNTHVDWAGFDRNHHVVVMGECKKEAQPFDQYGGQVANELMRLGAIATRYESRSSAPLTDRKRTEWPIVNINVVGSHVSAYLALNVSGGRWLTVRDFASSLLPSLEGSSANAKKMQKTGLFFLRLGTADLKKSDESERQVESILEACKEFVQTDLSGLLAGDWEDGRLPRRPELPPQPFPCPFKDLHDWKLFKSFGPNVQVYSKGKQCTVYKHFDYWGRSLNLCSALNRVVNDQDRRHPPNERILRQLAQLEATGTFYQKWKVTELASAVHVLSYPYVELAHPTELKQLVQVIRQLEAIHSVDFVHGDILPRNILFCSDWEEHPAAFLIDFDLGRFLADVPRYASNFATAAEVLEPYRHGDAIPHAKMAKGHDGFALARVMEDFLEADGSRDKLVAALNHLRLDEAARLCEACKLLSDFKVSVSGKATGSPHK</sequence>
<dbReference type="InterPro" id="IPR013766">
    <property type="entry name" value="Thioredoxin_domain"/>
</dbReference>
<reference evidence="3 4" key="1">
    <citation type="journal article" date="2008" name="Nature">
        <title>The genome of the choanoflagellate Monosiga brevicollis and the origin of metazoans.</title>
        <authorList>
            <consortium name="JGI Sequencing"/>
            <person name="King N."/>
            <person name="Westbrook M.J."/>
            <person name="Young S.L."/>
            <person name="Kuo A."/>
            <person name="Abedin M."/>
            <person name="Chapman J."/>
            <person name="Fairclough S."/>
            <person name="Hellsten U."/>
            <person name="Isogai Y."/>
            <person name="Letunic I."/>
            <person name="Marr M."/>
            <person name="Pincus D."/>
            <person name="Putnam N."/>
            <person name="Rokas A."/>
            <person name="Wright K.J."/>
            <person name="Zuzow R."/>
            <person name="Dirks W."/>
            <person name="Good M."/>
            <person name="Goodstein D."/>
            <person name="Lemons D."/>
            <person name="Li W."/>
            <person name="Lyons J.B."/>
            <person name="Morris A."/>
            <person name="Nichols S."/>
            <person name="Richter D.J."/>
            <person name="Salamov A."/>
            <person name="Bork P."/>
            <person name="Lim W.A."/>
            <person name="Manning G."/>
            <person name="Miller W.T."/>
            <person name="McGinnis W."/>
            <person name="Shapiro H."/>
            <person name="Tjian R."/>
            <person name="Grigoriev I.V."/>
            <person name="Rokhsar D."/>
        </authorList>
    </citation>
    <scope>NUCLEOTIDE SEQUENCE [LARGE SCALE GENOMIC DNA]</scope>
    <source>
        <strain evidence="4">MX1 / ATCC 50154</strain>
    </source>
</reference>
<dbReference type="InParanoid" id="A9V088"/>
<dbReference type="Pfam" id="PF00085">
    <property type="entry name" value="Thioredoxin"/>
    <property type="match status" value="1"/>
</dbReference>
<gene>
    <name evidence="3" type="ORF">MONBRDRAFT_25724</name>
</gene>
<dbReference type="InterPro" id="IPR011009">
    <property type="entry name" value="Kinase-like_dom_sf"/>
</dbReference>
<dbReference type="InterPro" id="IPR039101">
    <property type="entry name" value="TMX2"/>
</dbReference>
<proteinExistence type="predicted"/>
<dbReference type="PANTHER" id="PTHR15853:SF0">
    <property type="entry name" value="THIOREDOXIN-RELATED TRANSMEMBRANE PROTEIN 2"/>
    <property type="match status" value="1"/>
</dbReference>
<dbReference type="eggNOG" id="KOG0914">
    <property type="taxonomic scope" value="Eukaryota"/>
</dbReference>
<evidence type="ECO:0000256" key="1">
    <source>
        <dbReference type="SAM" id="Coils"/>
    </source>
</evidence>
<evidence type="ECO:0000259" key="2">
    <source>
        <dbReference type="Pfam" id="PF00085"/>
    </source>
</evidence>
<feature type="domain" description="Thioredoxin" evidence="2">
    <location>
        <begin position="155"/>
        <end position="239"/>
    </location>
</feature>
<dbReference type="AlphaFoldDB" id="A9V088"/>
<dbReference type="KEGG" id="mbr:MONBRDRAFT_25724"/>
<dbReference type="GeneID" id="5891537"/>
<dbReference type="PANTHER" id="PTHR15853">
    <property type="entry name" value="THIOREDOXIN-RELATED"/>
    <property type="match status" value="1"/>
</dbReference>
<organism evidence="3 4">
    <name type="scientific">Monosiga brevicollis</name>
    <name type="common">Choanoflagellate</name>
    <dbReference type="NCBI Taxonomy" id="81824"/>
    <lineage>
        <taxon>Eukaryota</taxon>
        <taxon>Choanoflagellata</taxon>
        <taxon>Craspedida</taxon>
        <taxon>Salpingoecidae</taxon>
        <taxon>Monosiga</taxon>
    </lineage>
</organism>
<dbReference type="InterPro" id="IPR036249">
    <property type="entry name" value="Thioredoxin-like_sf"/>
</dbReference>
<dbReference type="Gene3D" id="1.10.510.10">
    <property type="entry name" value="Transferase(Phosphotransferase) domain 1"/>
    <property type="match status" value="1"/>
</dbReference>
<dbReference type="EMBL" id="CH991552">
    <property type="protein sequence ID" value="EDQ89115.1"/>
    <property type="molecule type" value="Genomic_DNA"/>
</dbReference>
<dbReference type="GO" id="GO:0015036">
    <property type="term" value="F:disulfide oxidoreductase activity"/>
    <property type="evidence" value="ECO:0000318"/>
    <property type="project" value="GO_Central"/>
</dbReference>
<dbReference type="SUPFAM" id="SSF56112">
    <property type="entry name" value="Protein kinase-like (PK-like)"/>
    <property type="match status" value="1"/>
</dbReference>